<sequence>MLDGHALGSGRNRFVQTGELSAHAGFGTLAWLESNGIEVIHVDNDECARNLNALLVGGAR</sequence>
<accession>A0A4R5XR18</accession>
<evidence type="ECO:0000313" key="1">
    <source>
        <dbReference type="EMBL" id="TDL34004.1"/>
    </source>
</evidence>
<dbReference type="AlphaFoldDB" id="A0A4R5XR18"/>
<reference evidence="1 2" key="1">
    <citation type="submission" date="2019-03" db="EMBL/GenBank/DDBJ databases">
        <title>Genome Sequencing and Assembly of Various Microbes Isolated from Partially Reclaimed Soil and Acid Mine Drainage (AMD) Site.</title>
        <authorList>
            <person name="Steinbock B."/>
            <person name="Bechtold R."/>
            <person name="Sevigny J.L."/>
            <person name="Thomas D."/>
            <person name="Cuthill L.R."/>
            <person name="Aveiro Johannsen E.J."/>
            <person name="Thomas K."/>
            <person name="Ghosh A."/>
        </authorList>
    </citation>
    <scope>NUCLEOTIDE SEQUENCE [LARGE SCALE GENOMIC DNA]</scope>
    <source>
        <strain evidence="1 2">S-A1</strain>
    </source>
</reference>
<dbReference type="RefSeq" id="WP_133350690.1">
    <property type="nucleotide sequence ID" value="NZ_SMZQ01000009.1"/>
</dbReference>
<proteinExistence type="predicted"/>
<name>A0A4R5XR18_9MICC</name>
<dbReference type="EMBL" id="SMZQ01000009">
    <property type="protein sequence ID" value="TDL34004.1"/>
    <property type="molecule type" value="Genomic_DNA"/>
</dbReference>
<organism evidence="1 2">
    <name type="scientific">Arthrobacter nitrophenolicus</name>
    <dbReference type="NCBI Taxonomy" id="683150"/>
    <lineage>
        <taxon>Bacteria</taxon>
        <taxon>Bacillati</taxon>
        <taxon>Actinomycetota</taxon>
        <taxon>Actinomycetes</taxon>
        <taxon>Micrococcales</taxon>
        <taxon>Micrococcaceae</taxon>
        <taxon>Arthrobacter</taxon>
    </lineage>
</organism>
<evidence type="ECO:0000313" key="2">
    <source>
        <dbReference type="Proteomes" id="UP000294621"/>
    </source>
</evidence>
<protein>
    <submittedName>
        <fullName evidence="1">Uncharacterized protein</fullName>
    </submittedName>
</protein>
<dbReference type="Proteomes" id="UP000294621">
    <property type="component" value="Unassembled WGS sequence"/>
</dbReference>
<gene>
    <name evidence="1" type="ORF">E2R57_15950</name>
</gene>
<comment type="caution">
    <text evidence="1">The sequence shown here is derived from an EMBL/GenBank/DDBJ whole genome shotgun (WGS) entry which is preliminary data.</text>
</comment>